<dbReference type="KEGG" id="mmao:MMOS7_00340"/>
<dbReference type="EMBL" id="AP011528">
    <property type="protein sequence ID" value="BAP62120.1"/>
    <property type="molecule type" value="Genomic_DNA"/>
</dbReference>
<sequence>MDLKFKNGGKMPEIRTREEFLKVMDENRLWGGWMLALEDGSMSGAESYQEQKDTAETYKERFPDWAEEIIKEAELVKNTEEKSV</sequence>
<protein>
    <submittedName>
        <fullName evidence="1">Uncharacterized protein</fullName>
    </submittedName>
</protein>
<evidence type="ECO:0000313" key="2">
    <source>
        <dbReference type="Proteomes" id="UP000263689"/>
    </source>
</evidence>
<proteinExistence type="predicted"/>
<evidence type="ECO:0000313" key="1">
    <source>
        <dbReference type="EMBL" id="BAP62120.1"/>
    </source>
</evidence>
<gene>
    <name evidence="1" type="ORF">MMOS7_00340</name>
</gene>
<accession>A0A2Z5PFV3</accession>
<name>A0A2Z5PFV3_METMI</name>
<organism evidence="1 2">
    <name type="scientific">Methanococcus maripaludis OS7</name>
    <dbReference type="NCBI Taxonomy" id="637915"/>
    <lineage>
        <taxon>Archaea</taxon>
        <taxon>Methanobacteriati</taxon>
        <taxon>Methanobacteriota</taxon>
        <taxon>Methanomada group</taxon>
        <taxon>Methanococci</taxon>
        <taxon>Methanococcales</taxon>
        <taxon>Methanococcaceae</taxon>
        <taxon>Methanococcus</taxon>
    </lineage>
</organism>
<dbReference type="Proteomes" id="UP000263689">
    <property type="component" value="Chromosome"/>
</dbReference>
<dbReference type="AlphaFoldDB" id="A0A2Z5PFV3"/>
<reference evidence="1 2" key="1">
    <citation type="submission" date="2009-06" db="EMBL/GenBank/DDBJ databases">
        <title>Molecular Evidence for Microbiologically Influenced Corrosion from genome of Methanogen.</title>
        <authorList>
            <person name="Ito N."/>
            <person name="Tsurumaru H."/>
            <person name="Shimizu A."/>
            <person name="Harada T."/>
            <person name="Hosoyama A."/>
            <person name="Horikawa H."/>
            <person name="Wakai S."/>
            <person name="Sasaki K."/>
            <person name="Nishijima K."/>
            <person name="Ataku H."/>
            <person name="Yamazaki J."/>
            <person name="Mise M."/>
            <person name="Yamazaki S."/>
            <person name="Tanikawa S."/>
            <person name="Harayama S."/>
            <person name="Fujita N."/>
        </authorList>
    </citation>
    <scope>NUCLEOTIDE SEQUENCE [LARGE SCALE GENOMIC DNA]</scope>
    <source>
        <strain evidence="2">OS7 ( NBRC 103642)</strain>
    </source>
</reference>